<comment type="similarity">
    <text evidence="2">Belongs to the ATPase A chain family.</text>
</comment>
<organism evidence="13">
    <name type="scientific">Sminthurides bifidus</name>
    <dbReference type="NCBI Taxonomy" id="2584528"/>
    <lineage>
        <taxon>Eukaryota</taxon>
        <taxon>Metazoa</taxon>
        <taxon>Ecdysozoa</taxon>
        <taxon>Arthropoda</taxon>
        <taxon>Hexapoda</taxon>
        <taxon>Collembola</taxon>
        <taxon>Symphypleona</taxon>
        <taxon>Sminthurididae</taxon>
        <taxon>Sminthurides</taxon>
    </lineage>
</organism>
<evidence type="ECO:0000256" key="11">
    <source>
        <dbReference type="RuleBase" id="RU004450"/>
    </source>
</evidence>
<keyword evidence="9 12" id="KW-0472">Membrane</keyword>
<name>A0A6H0EXY6_9HEXA</name>
<dbReference type="InterPro" id="IPR045083">
    <property type="entry name" value="ATP_synth_F0_asu_bact/mt"/>
</dbReference>
<keyword evidence="7 12" id="KW-1133">Transmembrane helix</keyword>
<keyword evidence="10" id="KW-0066">ATP synthesis</keyword>
<evidence type="ECO:0000256" key="12">
    <source>
        <dbReference type="SAM" id="Phobius"/>
    </source>
</evidence>
<feature type="transmembrane region" description="Helical" evidence="12">
    <location>
        <begin position="20"/>
        <end position="37"/>
    </location>
</feature>
<feature type="transmembrane region" description="Helical" evidence="12">
    <location>
        <begin position="66"/>
        <end position="91"/>
    </location>
</feature>
<dbReference type="EMBL" id="MK423964">
    <property type="protein sequence ID" value="QIT06534.1"/>
    <property type="molecule type" value="Genomic_DNA"/>
</dbReference>
<keyword evidence="5 12" id="KW-0812">Transmembrane</keyword>
<sequence length="225" mass="25063">MMTNLFSSFDPSTNSLISLNWASMMIFLIFLGSKFWVSDSKASKVINLILQTLFNETKVIIPNSMFFSIMLIAIFMFILINNFMGLFPYIFTGTSHMAISLAVAFPLWLGLMLFGWIKHNKHMFAHLVPQSTPGVLMPFMVLIESTSNIIRPLTLAIRLSANMIAGHLLMTLLGNQLAATADSPALVGVMLAQLALSTLEMAVSMIQAYVFFILLTLYLGEIENH</sequence>
<dbReference type="NCBIfam" id="TIGR01131">
    <property type="entry name" value="ATP_synt_6_or_A"/>
    <property type="match status" value="1"/>
</dbReference>
<evidence type="ECO:0000256" key="3">
    <source>
        <dbReference type="ARBA" id="ARBA00022448"/>
    </source>
</evidence>
<protein>
    <recommendedName>
        <fullName evidence="11">ATP synthase subunit a</fullName>
    </recommendedName>
</protein>
<comment type="subcellular location">
    <subcellularLocation>
        <location evidence="1">Membrane</location>
        <topology evidence="1">Multi-pass membrane protein</topology>
    </subcellularLocation>
    <subcellularLocation>
        <location evidence="11">Mitochondrion inner membrane</location>
        <topology evidence="11">Multi-pass membrane protein</topology>
    </subcellularLocation>
</comment>
<evidence type="ECO:0000256" key="4">
    <source>
        <dbReference type="ARBA" id="ARBA00022547"/>
    </source>
</evidence>
<evidence type="ECO:0000256" key="8">
    <source>
        <dbReference type="ARBA" id="ARBA00023065"/>
    </source>
</evidence>
<evidence type="ECO:0000256" key="2">
    <source>
        <dbReference type="ARBA" id="ARBA00006810"/>
    </source>
</evidence>
<keyword evidence="3" id="KW-0813">Transport</keyword>
<feature type="transmembrane region" description="Helical" evidence="12">
    <location>
        <begin position="202"/>
        <end position="220"/>
    </location>
</feature>
<dbReference type="PANTHER" id="PTHR11410:SF0">
    <property type="entry name" value="ATP SYNTHASE SUBUNIT A"/>
    <property type="match status" value="1"/>
</dbReference>
<keyword evidence="13" id="KW-0496">Mitochondrion</keyword>
<geneLocation type="mitochondrion" evidence="13"/>
<keyword evidence="6" id="KW-0375">Hydrogen ion transport</keyword>
<dbReference type="GO" id="GO:0046933">
    <property type="term" value="F:proton-transporting ATP synthase activity, rotational mechanism"/>
    <property type="evidence" value="ECO:0007669"/>
    <property type="project" value="TreeGrafter"/>
</dbReference>
<evidence type="ECO:0000256" key="7">
    <source>
        <dbReference type="ARBA" id="ARBA00022989"/>
    </source>
</evidence>
<evidence type="ECO:0000313" key="13">
    <source>
        <dbReference type="EMBL" id="QIT06534.1"/>
    </source>
</evidence>
<proteinExistence type="inferred from homology"/>
<evidence type="ECO:0000256" key="1">
    <source>
        <dbReference type="ARBA" id="ARBA00004141"/>
    </source>
</evidence>
<evidence type="ECO:0000256" key="10">
    <source>
        <dbReference type="ARBA" id="ARBA00023310"/>
    </source>
</evidence>
<dbReference type="PRINTS" id="PR00123">
    <property type="entry name" value="ATPASEA"/>
</dbReference>
<dbReference type="Pfam" id="PF00119">
    <property type="entry name" value="ATP-synt_A"/>
    <property type="match status" value="1"/>
</dbReference>
<dbReference type="CDD" id="cd00310">
    <property type="entry name" value="ATP-synt_Fo_a_6"/>
    <property type="match status" value="1"/>
</dbReference>
<evidence type="ECO:0000256" key="5">
    <source>
        <dbReference type="ARBA" id="ARBA00022692"/>
    </source>
</evidence>
<accession>A0A6H0EXY6</accession>
<feature type="transmembrane region" description="Helical" evidence="12">
    <location>
        <begin position="97"/>
        <end position="117"/>
    </location>
</feature>
<keyword evidence="8" id="KW-0406">Ion transport</keyword>
<evidence type="ECO:0000256" key="9">
    <source>
        <dbReference type="ARBA" id="ARBA00023136"/>
    </source>
</evidence>
<dbReference type="PROSITE" id="PS00449">
    <property type="entry name" value="ATPASE_A"/>
    <property type="match status" value="1"/>
</dbReference>
<dbReference type="InterPro" id="IPR000568">
    <property type="entry name" value="ATP_synth_F0_asu"/>
</dbReference>
<dbReference type="SUPFAM" id="SSF81336">
    <property type="entry name" value="F1F0 ATP synthase subunit A"/>
    <property type="match status" value="1"/>
</dbReference>
<dbReference type="InterPro" id="IPR023011">
    <property type="entry name" value="ATP_synth_F0_asu_AS"/>
</dbReference>
<dbReference type="GO" id="GO:0045259">
    <property type="term" value="C:proton-transporting ATP synthase complex"/>
    <property type="evidence" value="ECO:0007669"/>
    <property type="project" value="UniProtKB-KW"/>
</dbReference>
<dbReference type="Gene3D" id="1.20.120.220">
    <property type="entry name" value="ATP synthase, F0 complex, subunit A"/>
    <property type="match status" value="1"/>
</dbReference>
<dbReference type="InterPro" id="IPR035908">
    <property type="entry name" value="F0_ATP_A_sf"/>
</dbReference>
<reference evidence="13" key="1">
    <citation type="submission" date="2019-01" db="EMBL/GenBank/DDBJ databases">
        <title>Mitochondrial phylogenomics of Collembola.</title>
        <authorList>
            <person name="Sun X."/>
            <person name="Xie Z.-J."/>
            <person name="Dong J."/>
            <person name="Yu D.-Y."/>
        </authorList>
    </citation>
    <scope>NUCLEOTIDE SEQUENCE</scope>
</reference>
<gene>
    <name evidence="13" type="primary">ATP6</name>
</gene>
<feature type="transmembrane region" description="Helical" evidence="12">
    <location>
        <begin position="149"/>
        <end position="170"/>
    </location>
</feature>
<dbReference type="PANTHER" id="PTHR11410">
    <property type="entry name" value="ATP SYNTHASE SUBUNIT A"/>
    <property type="match status" value="1"/>
</dbReference>
<keyword evidence="4" id="KW-0138">CF(0)</keyword>
<dbReference type="AlphaFoldDB" id="A0A6H0EXY6"/>
<evidence type="ECO:0000256" key="6">
    <source>
        <dbReference type="ARBA" id="ARBA00022781"/>
    </source>
</evidence>
<dbReference type="GO" id="GO:0005743">
    <property type="term" value="C:mitochondrial inner membrane"/>
    <property type="evidence" value="ECO:0007669"/>
    <property type="project" value="UniProtKB-SubCell"/>
</dbReference>